<keyword evidence="3" id="KW-0812">Transmembrane</keyword>
<dbReference type="SUPFAM" id="SSF55961">
    <property type="entry name" value="Bet v1-like"/>
    <property type="match status" value="1"/>
</dbReference>
<dbReference type="Pfam" id="PF14159">
    <property type="entry name" value="CAAD"/>
    <property type="match status" value="1"/>
</dbReference>
<organism evidence="6 7">
    <name type="scientific">Merismopedia glauca CCAP 1448/3</name>
    <dbReference type="NCBI Taxonomy" id="1296344"/>
    <lineage>
        <taxon>Bacteria</taxon>
        <taxon>Bacillati</taxon>
        <taxon>Cyanobacteriota</taxon>
        <taxon>Cyanophyceae</taxon>
        <taxon>Synechococcales</taxon>
        <taxon>Merismopediaceae</taxon>
        <taxon>Merismopedia</taxon>
    </lineage>
</organism>
<dbReference type="EMBL" id="PVWJ01000024">
    <property type="protein sequence ID" value="PSB03817.1"/>
    <property type="molecule type" value="Genomic_DNA"/>
</dbReference>
<evidence type="ECO:0000259" key="5">
    <source>
        <dbReference type="Pfam" id="PF14159"/>
    </source>
</evidence>
<dbReference type="RefSeq" id="WP_106287892.1">
    <property type="nucleotide sequence ID" value="NZ_CAWNTC010000242.1"/>
</dbReference>
<dbReference type="InterPro" id="IPR047137">
    <property type="entry name" value="ORF3"/>
</dbReference>
<sequence>METNETLESPTQTEPVETPTVEVVESPDPMLMSQPQPGSKTSDSWQEGQATISESLTLLRQFLTGINQFIRDNKPLLTAIALIILASIALKIVLAILGTLDEIPLASLLLKSFGLGYFIWFANRYLLRASSREQLAQEFHSYKEQFWGSQPLLPSAKTSADDSQPESTTGMTVQKSVMIHQSPEDLYRFWRDFENLPHFMHHIESVKSLDEKRSHWVAKAPLGTHVEWDAEILNEEQPKTIVWRSLPGADVDSVGSVAFTEANGSGTEVKVTMEYNPPGGAVGATVAAIFGENPEQQLEEDLNRFKQLMETAAVPST</sequence>
<evidence type="ECO:0000313" key="7">
    <source>
        <dbReference type="Proteomes" id="UP000238762"/>
    </source>
</evidence>
<keyword evidence="3" id="KW-0472">Membrane</keyword>
<name>A0A2T1C6Q2_9CYAN</name>
<dbReference type="CDD" id="cd07817">
    <property type="entry name" value="SRPBCC_8"/>
    <property type="match status" value="1"/>
</dbReference>
<evidence type="ECO:0008006" key="8">
    <source>
        <dbReference type="Google" id="ProtNLM"/>
    </source>
</evidence>
<reference evidence="6 7" key="1">
    <citation type="submission" date="2018-02" db="EMBL/GenBank/DDBJ databases">
        <authorList>
            <person name="Cohen D.B."/>
            <person name="Kent A.D."/>
        </authorList>
    </citation>
    <scope>NUCLEOTIDE SEQUENCE [LARGE SCALE GENOMIC DNA]</scope>
    <source>
        <strain evidence="6 7">CCAP 1448/3</strain>
    </source>
</reference>
<evidence type="ECO:0000256" key="2">
    <source>
        <dbReference type="SAM" id="MobiDB-lite"/>
    </source>
</evidence>
<dbReference type="GO" id="GO:0016020">
    <property type="term" value="C:membrane"/>
    <property type="evidence" value="ECO:0007669"/>
    <property type="project" value="UniProtKB-SubCell"/>
</dbReference>
<dbReference type="PANTHER" id="PTHR33824:SF7">
    <property type="entry name" value="POLYKETIDE CYCLASE_DEHYDRASE AND LIPID TRANSPORT SUPERFAMILY PROTEIN"/>
    <property type="match status" value="1"/>
</dbReference>
<keyword evidence="7" id="KW-1185">Reference proteome</keyword>
<keyword evidence="3" id="KW-1133">Transmembrane helix</keyword>
<dbReference type="PANTHER" id="PTHR33824">
    <property type="entry name" value="POLYKETIDE CYCLASE/DEHYDRASE AND LIPID TRANSPORT SUPERFAMILY PROTEIN"/>
    <property type="match status" value="1"/>
</dbReference>
<evidence type="ECO:0000313" key="6">
    <source>
        <dbReference type="EMBL" id="PSB03817.1"/>
    </source>
</evidence>
<gene>
    <name evidence="6" type="ORF">C7B64_06815</name>
</gene>
<dbReference type="OrthoDB" id="9797595at2"/>
<feature type="compositionally biased region" description="Polar residues" evidence="2">
    <location>
        <begin position="33"/>
        <end position="46"/>
    </location>
</feature>
<dbReference type="Proteomes" id="UP000238762">
    <property type="component" value="Unassembled WGS sequence"/>
</dbReference>
<evidence type="ECO:0000256" key="1">
    <source>
        <dbReference type="ARBA" id="ARBA00004141"/>
    </source>
</evidence>
<feature type="domain" description="Cyanobacterial aminoacyl-tRNA synthetase CAAD" evidence="5">
    <location>
        <begin position="66"/>
        <end position="148"/>
    </location>
</feature>
<reference evidence="6 7" key="2">
    <citation type="submission" date="2018-03" db="EMBL/GenBank/DDBJ databases">
        <title>The ancient ancestry and fast evolution of plastids.</title>
        <authorList>
            <person name="Moore K.R."/>
            <person name="Magnabosco C."/>
            <person name="Momper L."/>
            <person name="Gold D.A."/>
            <person name="Bosak T."/>
            <person name="Fournier G.P."/>
        </authorList>
    </citation>
    <scope>NUCLEOTIDE SEQUENCE [LARGE SCALE GENOMIC DNA]</scope>
    <source>
        <strain evidence="6 7">CCAP 1448/3</strain>
    </source>
</reference>
<dbReference type="AlphaFoldDB" id="A0A2T1C6Q2"/>
<comment type="subcellular location">
    <subcellularLocation>
        <location evidence="1">Membrane</location>
        <topology evidence="1">Multi-pass membrane protein</topology>
    </subcellularLocation>
</comment>
<feature type="transmembrane region" description="Helical" evidence="3">
    <location>
        <begin position="103"/>
        <end position="122"/>
    </location>
</feature>
<feature type="domain" description="Coenzyme Q-binding protein COQ10 START" evidence="4">
    <location>
        <begin position="181"/>
        <end position="302"/>
    </location>
</feature>
<dbReference type="InterPro" id="IPR025564">
    <property type="entry name" value="CAAD_dom"/>
</dbReference>
<evidence type="ECO:0000256" key="3">
    <source>
        <dbReference type="SAM" id="Phobius"/>
    </source>
</evidence>
<feature type="region of interest" description="Disordered" evidence="2">
    <location>
        <begin position="1"/>
        <end position="46"/>
    </location>
</feature>
<evidence type="ECO:0000259" key="4">
    <source>
        <dbReference type="Pfam" id="PF03364"/>
    </source>
</evidence>
<feature type="compositionally biased region" description="Low complexity" evidence="2">
    <location>
        <begin position="8"/>
        <end position="27"/>
    </location>
</feature>
<feature type="transmembrane region" description="Helical" evidence="3">
    <location>
        <begin position="76"/>
        <end position="97"/>
    </location>
</feature>
<dbReference type="InterPro" id="IPR023393">
    <property type="entry name" value="START-like_dom_sf"/>
</dbReference>
<comment type="caution">
    <text evidence="6">The sequence shown here is derived from an EMBL/GenBank/DDBJ whole genome shotgun (WGS) entry which is preliminary data.</text>
</comment>
<protein>
    <recommendedName>
        <fullName evidence="8">Cyclase</fullName>
    </recommendedName>
</protein>
<proteinExistence type="predicted"/>
<dbReference type="Gene3D" id="3.30.530.20">
    <property type="match status" value="1"/>
</dbReference>
<dbReference type="InterPro" id="IPR005031">
    <property type="entry name" value="COQ10_START"/>
</dbReference>
<accession>A0A2T1C6Q2</accession>
<dbReference type="Pfam" id="PF03364">
    <property type="entry name" value="Polyketide_cyc"/>
    <property type="match status" value="1"/>
</dbReference>